<name>A0A2S4JRD0_9SPIO</name>
<dbReference type="PANTHER" id="PTHR41523:SF8">
    <property type="entry name" value="ETHYLENE RESPONSE SENSOR PROTEIN"/>
    <property type="match status" value="1"/>
</dbReference>
<dbReference type="PANTHER" id="PTHR41523">
    <property type="entry name" value="TWO-COMPONENT SYSTEM SENSOR PROTEIN"/>
    <property type="match status" value="1"/>
</dbReference>
<dbReference type="GO" id="GO:0016020">
    <property type="term" value="C:membrane"/>
    <property type="evidence" value="ECO:0007669"/>
    <property type="project" value="UniProtKB-SubCell"/>
</dbReference>
<dbReference type="CDD" id="cd06225">
    <property type="entry name" value="HAMP"/>
    <property type="match status" value="1"/>
</dbReference>
<evidence type="ECO:0000256" key="1">
    <source>
        <dbReference type="ARBA" id="ARBA00000085"/>
    </source>
</evidence>
<dbReference type="SMART" id="SM00304">
    <property type="entry name" value="HAMP"/>
    <property type="match status" value="1"/>
</dbReference>
<evidence type="ECO:0000259" key="10">
    <source>
        <dbReference type="PROSITE" id="PS50885"/>
    </source>
</evidence>
<dbReference type="InterPro" id="IPR011495">
    <property type="entry name" value="Sig_transdc_His_kin_sub2_dim/P"/>
</dbReference>
<keyword evidence="6" id="KW-0547">Nucleotide-binding</keyword>
<evidence type="ECO:0000256" key="6">
    <source>
        <dbReference type="ARBA" id="ARBA00022741"/>
    </source>
</evidence>
<dbReference type="PROSITE" id="PS50885">
    <property type="entry name" value="HAMP"/>
    <property type="match status" value="1"/>
</dbReference>
<evidence type="ECO:0000313" key="11">
    <source>
        <dbReference type="EMBL" id="POR02066.1"/>
    </source>
</evidence>
<evidence type="ECO:0000256" key="7">
    <source>
        <dbReference type="ARBA" id="ARBA00022777"/>
    </source>
</evidence>
<evidence type="ECO:0000313" key="12">
    <source>
        <dbReference type="Proteomes" id="UP000237350"/>
    </source>
</evidence>
<keyword evidence="7" id="KW-0418">Kinase</keyword>
<feature type="transmembrane region" description="Helical" evidence="9">
    <location>
        <begin position="321"/>
        <end position="343"/>
    </location>
</feature>
<dbReference type="GO" id="GO:0007165">
    <property type="term" value="P:signal transduction"/>
    <property type="evidence" value="ECO:0007669"/>
    <property type="project" value="InterPro"/>
</dbReference>
<keyword evidence="8" id="KW-0067">ATP-binding</keyword>
<dbReference type="AlphaFoldDB" id="A0A2S4JRD0"/>
<organism evidence="11 12">
    <name type="scientific">Alkalispirochaeta sphaeroplastigenens</name>
    <dbReference type="NCBI Taxonomy" id="1187066"/>
    <lineage>
        <taxon>Bacteria</taxon>
        <taxon>Pseudomonadati</taxon>
        <taxon>Spirochaetota</taxon>
        <taxon>Spirochaetia</taxon>
        <taxon>Spirochaetales</taxon>
        <taxon>Spirochaetaceae</taxon>
        <taxon>Alkalispirochaeta</taxon>
    </lineage>
</organism>
<gene>
    <name evidence="11" type="ORF">AU468_07380</name>
</gene>
<dbReference type="SMART" id="SM00911">
    <property type="entry name" value="HWE_HK"/>
    <property type="match status" value="1"/>
</dbReference>
<feature type="transmembrane region" description="Helical" evidence="9">
    <location>
        <begin position="37"/>
        <end position="58"/>
    </location>
</feature>
<evidence type="ECO:0000256" key="8">
    <source>
        <dbReference type="ARBA" id="ARBA00022840"/>
    </source>
</evidence>
<dbReference type="EMBL" id="LPWH01000063">
    <property type="protein sequence ID" value="POR02066.1"/>
    <property type="molecule type" value="Genomic_DNA"/>
</dbReference>
<dbReference type="Gene3D" id="3.30.450.20">
    <property type="entry name" value="PAS domain"/>
    <property type="match status" value="1"/>
</dbReference>
<comment type="catalytic activity">
    <reaction evidence="1">
        <text>ATP + protein L-histidine = ADP + protein N-phospho-L-histidine.</text>
        <dbReference type="EC" id="2.7.13.3"/>
    </reaction>
</comment>
<dbReference type="InterPro" id="IPR011102">
    <property type="entry name" value="Sig_transdc_His_kinase_HWE"/>
</dbReference>
<proteinExistence type="predicted"/>
<comment type="caution">
    <text evidence="11">The sequence shown here is derived from an EMBL/GenBank/DDBJ whole genome shotgun (WGS) entry which is preliminary data.</text>
</comment>
<dbReference type="SUPFAM" id="SSF55874">
    <property type="entry name" value="ATPase domain of HSP90 chaperone/DNA topoisomerase II/histidine kinase"/>
    <property type="match status" value="1"/>
</dbReference>
<keyword evidence="5" id="KW-0808">Transferase</keyword>
<dbReference type="OrthoDB" id="9767435at2"/>
<dbReference type="GO" id="GO:0004673">
    <property type="term" value="F:protein histidine kinase activity"/>
    <property type="evidence" value="ECO:0007669"/>
    <property type="project" value="UniProtKB-EC"/>
</dbReference>
<dbReference type="InterPro" id="IPR003660">
    <property type="entry name" value="HAMP_dom"/>
</dbReference>
<dbReference type="EC" id="2.7.13.3" evidence="3"/>
<dbReference type="InterPro" id="IPR036890">
    <property type="entry name" value="HATPase_C_sf"/>
</dbReference>
<dbReference type="Gene3D" id="6.10.340.10">
    <property type="match status" value="1"/>
</dbReference>
<reference evidence="12" key="1">
    <citation type="submission" date="2015-12" db="EMBL/GenBank/DDBJ databases">
        <authorList>
            <person name="Lodha T.D."/>
            <person name="Chintalapati S."/>
            <person name="Chintalapati V.R."/>
            <person name="Sravanthi T."/>
        </authorList>
    </citation>
    <scope>NUCLEOTIDE SEQUENCE [LARGE SCALE GENOMIC DNA]</scope>
    <source>
        <strain evidence="12">JC133</strain>
    </source>
</reference>
<dbReference type="SMART" id="SM00387">
    <property type="entry name" value="HATPase_c"/>
    <property type="match status" value="1"/>
</dbReference>
<dbReference type="Proteomes" id="UP000237350">
    <property type="component" value="Unassembled WGS sequence"/>
</dbReference>
<protein>
    <recommendedName>
        <fullName evidence="3">histidine kinase</fullName>
        <ecNumber evidence="3">2.7.13.3</ecNumber>
    </recommendedName>
</protein>
<dbReference type="Pfam" id="PF07568">
    <property type="entry name" value="HisKA_2"/>
    <property type="match status" value="1"/>
</dbReference>
<evidence type="ECO:0000256" key="2">
    <source>
        <dbReference type="ARBA" id="ARBA00004370"/>
    </source>
</evidence>
<dbReference type="SUPFAM" id="SSF158472">
    <property type="entry name" value="HAMP domain-like"/>
    <property type="match status" value="1"/>
</dbReference>
<keyword evidence="9" id="KW-0812">Transmembrane</keyword>
<comment type="subcellular location">
    <subcellularLocation>
        <location evidence="2">Membrane</location>
    </subcellularLocation>
</comment>
<keyword evidence="9" id="KW-0472">Membrane</keyword>
<sequence>MERWEMWRWLLRQRTGSVMDRKDSLITRWGRAPFQRVFTMITAVALIPPLAIIIATGFEYGAALEEDARDQAVRHLTTLALIQNTVTAGVRQTLSTLATLPAFLDDQREEQEEILREVLWRNSEYLHMVRTDTQGITRVAPRLEEPRDLSGRLHVSRALAGEGFVAGEYVRALVDGEAVFPYAVTLRDRWGQVSGALTLTYRLGAYRDVLDMLNISEGTIICMADHRGVTLFSNSPGCLEAGFARSLLFSPESPLRGGEDPLPREEEVLTGLYRNQEGQRTFVASRALRLSPLDPPFLYLLLAQPEEVVRRPAQRILLRNLLIMVCSGAGSLGIALFFSRLMLQSRLVYLMGAVSRISRGDLAARVSLNNAPRELLRLARAVDHMAEALEARSHERDRTEQELSASLEEREELLREVHHRVKNNMQLILSILHLEADYREDLESFVVQLESRLRAIASVHESLYGGSSFASIPLEELLEHLVVVSRGIYPDITVDIRMGSGNARVHLDQAVPLALVVNELLANAALHGAGSDGVARISIFFREISPGDERGEGGFCLEVHDGGPGFGADFGGAQALSMGMILLHALATQLGGTLEFSRSEPCGGARVVLGVPARQERF</sequence>
<dbReference type="Pfam" id="PF00672">
    <property type="entry name" value="HAMP"/>
    <property type="match status" value="1"/>
</dbReference>
<dbReference type="InterPro" id="IPR003594">
    <property type="entry name" value="HATPase_dom"/>
</dbReference>
<accession>A0A2S4JRD0</accession>
<keyword evidence="9" id="KW-1133">Transmembrane helix</keyword>
<keyword evidence="4" id="KW-0597">Phosphoprotein</keyword>
<evidence type="ECO:0000256" key="9">
    <source>
        <dbReference type="SAM" id="Phobius"/>
    </source>
</evidence>
<feature type="domain" description="HAMP" evidence="10">
    <location>
        <begin position="341"/>
        <end position="394"/>
    </location>
</feature>
<keyword evidence="12" id="KW-1185">Reference proteome</keyword>
<dbReference type="GO" id="GO:0005524">
    <property type="term" value="F:ATP binding"/>
    <property type="evidence" value="ECO:0007669"/>
    <property type="project" value="UniProtKB-KW"/>
</dbReference>
<dbReference type="Gene3D" id="3.30.565.10">
    <property type="entry name" value="Histidine kinase-like ATPase, C-terminal domain"/>
    <property type="match status" value="1"/>
</dbReference>
<evidence type="ECO:0000256" key="3">
    <source>
        <dbReference type="ARBA" id="ARBA00012438"/>
    </source>
</evidence>
<evidence type="ECO:0000256" key="5">
    <source>
        <dbReference type="ARBA" id="ARBA00022679"/>
    </source>
</evidence>
<evidence type="ECO:0000256" key="4">
    <source>
        <dbReference type="ARBA" id="ARBA00022553"/>
    </source>
</evidence>